<dbReference type="Gene3D" id="1.20.1070.10">
    <property type="entry name" value="Rhodopsin 7-helix transmembrane proteins"/>
    <property type="match status" value="1"/>
</dbReference>
<accession>A0A8J1XHW7</accession>
<evidence type="ECO:0000256" key="7">
    <source>
        <dbReference type="ARBA" id="ARBA00023157"/>
    </source>
</evidence>
<dbReference type="EMBL" id="CAIIXF020000005">
    <property type="protein sequence ID" value="CAH1782829.1"/>
    <property type="molecule type" value="Genomic_DNA"/>
</dbReference>
<dbReference type="InterPro" id="IPR051509">
    <property type="entry name" value="GPCR_Orphan/Phoenixin"/>
</dbReference>
<evidence type="ECO:0000256" key="8">
    <source>
        <dbReference type="ARBA" id="ARBA00023170"/>
    </source>
</evidence>
<proteinExistence type="inferred from homology"/>
<evidence type="ECO:0000313" key="12">
    <source>
        <dbReference type="EMBL" id="CAH1782829.1"/>
    </source>
</evidence>
<keyword evidence="6" id="KW-0472">Membrane</keyword>
<gene>
    <name evidence="12" type="ORF">OFUS_LOCUS9238</name>
</gene>
<dbReference type="PROSITE" id="PS50262">
    <property type="entry name" value="G_PROTEIN_RECEP_F1_2"/>
    <property type="match status" value="1"/>
</dbReference>
<dbReference type="PROSITE" id="PS00237">
    <property type="entry name" value="G_PROTEIN_RECEP_F1_1"/>
    <property type="match status" value="1"/>
</dbReference>
<evidence type="ECO:0000313" key="13">
    <source>
        <dbReference type="Proteomes" id="UP000749559"/>
    </source>
</evidence>
<keyword evidence="8 11" id="KW-0675">Receptor</keyword>
<name>A0A8J1XHW7_OWEFU</name>
<keyword evidence="7" id="KW-1015">Disulfide bond</keyword>
<comment type="subcellular location">
    <subcellularLocation>
        <location evidence="1">Cell membrane</location>
        <topology evidence="1">Multi-pass membrane protein</topology>
    </subcellularLocation>
</comment>
<dbReference type="AlphaFoldDB" id="A0A8J1XHW7"/>
<dbReference type="GO" id="GO:0005886">
    <property type="term" value="C:plasma membrane"/>
    <property type="evidence" value="ECO:0007669"/>
    <property type="project" value="UniProtKB-SubCell"/>
</dbReference>
<evidence type="ECO:0000256" key="1">
    <source>
        <dbReference type="ARBA" id="ARBA00004651"/>
    </source>
</evidence>
<comment type="similarity">
    <text evidence="11">Belongs to the G-protein coupled receptor 1 family.</text>
</comment>
<keyword evidence="9" id="KW-0325">Glycoprotein</keyword>
<keyword evidence="2" id="KW-1003">Cell membrane</keyword>
<dbReference type="GO" id="GO:0004930">
    <property type="term" value="F:G protein-coupled receptor activity"/>
    <property type="evidence" value="ECO:0007669"/>
    <property type="project" value="UniProtKB-KW"/>
</dbReference>
<comment type="caution">
    <text evidence="12">The sequence shown here is derived from an EMBL/GenBank/DDBJ whole genome shotgun (WGS) entry which is preliminary data.</text>
</comment>
<organism evidence="12 13">
    <name type="scientific">Owenia fusiformis</name>
    <name type="common">Polychaete worm</name>
    <dbReference type="NCBI Taxonomy" id="6347"/>
    <lineage>
        <taxon>Eukaryota</taxon>
        <taxon>Metazoa</taxon>
        <taxon>Spiralia</taxon>
        <taxon>Lophotrochozoa</taxon>
        <taxon>Annelida</taxon>
        <taxon>Polychaeta</taxon>
        <taxon>Sedentaria</taxon>
        <taxon>Canalipalpata</taxon>
        <taxon>Sabellida</taxon>
        <taxon>Oweniida</taxon>
        <taxon>Oweniidae</taxon>
        <taxon>Owenia</taxon>
    </lineage>
</organism>
<evidence type="ECO:0000256" key="2">
    <source>
        <dbReference type="ARBA" id="ARBA00022475"/>
    </source>
</evidence>
<evidence type="ECO:0000256" key="3">
    <source>
        <dbReference type="ARBA" id="ARBA00022692"/>
    </source>
</evidence>
<evidence type="ECO:0000256" key="11">
    <source>
        <dbReference type="RuleBase" id="RU000688"/>
    </source>
</evidence>
<keyword evidence="3 11" id="KW-0812">Transmembrane</keyword>
<keyword evidence="5 11" id="KW-0297">G-protein coupled receptor</keyword>
<dbReference type="Pfam" id="PF00001">
    <property type="entry name" value="7tm_1"/>
    <property type="match status" value="1"/>
</dbReference>
<dbReference type="SUPFAM" id="SSF81321">
    <property type="entry name" value="Family A G protein-coupled receptor-like"/>
    <property type="match status" value="1"/>
</dbReference>
<keyword evidence="10 11" id="KW-0807">Transducer</keyword>
<keyword evidence="4" id="KW-1133">Transmembrane helix</keyword>
<evidence type="ECO:0000256" key="6">
    <source>
        <dbReference type="ARBA" id="ARBA00023136"/>
    </source>
</evidence>
<evidence type="ECO:0000256" key="5">
    <source>
        <dbReference type="ARBA" id="ARBA00023040"/>
    </source>
</evidence>
<keyword evidence="13" id="KW-1185">Reference proteome</keyword>
<dbReference type="PANTHER" id="PTHR19268:SF2">
    <property type="entry name" value="G-PROTEIN COUPLED RECEPTORS FAMILY 1 PROFILE DOMAIN-CONTAINING PROTEIN"/>
    <property type="match status" value="1"/>
</dbReference>
<dbReference type="PRINTS" id="PR00237">
    <property type="entry name" value="GPCRRHODOPSN"/>
</dbReference>
<dbReference type="OrthoDB" id="6129346at2759"/>
<protein>
    <submittedName>
        <fullName evidence="12">Uncharacterized protein</fullName>
    </submittedName>
</protein>
<dbReference type="InterPro" id="IPR000276">
    <property type="entry name" value="GPCR_Rhodpsn"/>
</dbReference>
<evidence type="ECO:0000256" key="10">
    <source>
        <dbReference type="ARBA" id="ARBA00023224"/>
    </source>
</evidence>
<dbReference type="PANTHER" id="PTHR19268">
    <property type="entry name" value="G PROTEIN-COUPLED RECEPTOR"/>
    <property type="match status" value="1"/>
</dbReference>
<reference evidence="12" key="1">
    <citation type="submission" date="2022-03" db="EMBL/GenBank/DDBJ databases">
        <authorList>
            <person name="Martin C."/>
        </authorList>
    </citation>
    <scope>NUCLEOTIDE SEQUENCE</scope>
</reference>
<evidence type="ECO:0000256" key="4">
    <source>
        <dbReference type="ARBA" id="ARBA00022989"/>
    </source>
</evidence>
<dbReference type="InterPro" id="IPR017452">
    <property type="entry name" value="GPCR_Rhodpsn_7TM"/>
</dbReference>
<evidence type="ECO:0000256" key="9">
    <source>
        <dbReference type="ARBA" id="ARBA00023180"/>
    </source>
</evidence>
<dbReference type="Proteomes" id="UP000749559">
    <property type="component" value="Unassembled WGS sequence"/>
</dbReference>
<sequence length="415" mass="47523">MSSKMETLIDSAPIMDHANRTMDPPPPYVAVAVSTDASVLVNVTYDVSTEKMDVENELEVPVLSCLILVLIIGTGVASNLLVIVNTIRNTSLHRSPFYNMMNLSIAILLRTTLCIPFVLVTMLNKYEWVFGTEGCTLLAFANTLFIFGALFGLFIIAVDRHVAVLHHKFHKKRLKGVACVILVVICWLMSFMMAFPPVFGLGTYRYVKLEAQCTFEHRYYKNNDTLGFMLIYLVILTSVFCIYLRIFQFMRAHRRMRPLGHLPMRSSTWNFFGPGANAQAVATWLNGFGVRMPTNRGVIALQAIPQATQTRMRQYKARRNEKLTRMFLLVTGTFILLWGPYMVMNYWYLFDVASEQSIPDIFISVATWLTYIQVAVTPTVYITYCKTFRKTLMKPRSQHGYTSRRDDAYTENDQF</sequence>